<keyword evidence="2" id="KW-1185">Reference proteome</keyword>
<dbReference type="EMBL" id="OZ021736">
    <property type="protein sequence ID" value="CAK9314182.1"/>
    <property type="molecule type" value="Genomic_DNA"/>
</dbReference>
<dbReference type="Proteomes" id="UP001642487">
    <property type="component" value="Chromosome 2"/>
</dbReference>
<sequence>MATARCRSDPTSFDAAAVNALYRRRLALILRGLLTQRRVKPPSSPGFDATSISSHSPSFVSNRVTLLLRTFLYQFKRVLGAILFNGSLGIGF</sequence>
<evidence type="ECO:0000313" key="2">
    <source>
        <dbReference type="Proteomes" id="UP001642487"/>
    </source>
</evidence>
<name>A0ABP0Y639_9ROSI</name>
<accession>A0ABP0Y639</accession>
<evidence type="ECO:0000313" key="1">
    <source>
        <dbReference type="EMBL" id="CAK9314182.1"/>
    </source>
</evidence>
<proteinExistence type="predicted"/>
<protein>
    <submittedName>
        <fullName evidence="1">Uncharacterized protein</fullName>
    </submittedName>
</protein>
<reference evidence="1 2" key="1">
    <citation type="submission" date="2024-03" db="EMBL/GenBank/DDBJ databases">
        <authorList>
            <person name="Gkanogiannis A."/>
            <person name="Becerra Lopez-Lavalle L."/>
        </authorList>
    </citation>
    <scope>NUCLEOTIDE SEQUENCE [LARGE SCALE GENOMIC DNA]</scope>
</reference>
<gene>
    <name evidence="1" type="ORF">CITCOLO1_LOCUS5924</name>
</gene>
<organism evidence="1 2">
    <name type="scientific">Citrullus colocynthis</name>
    <name type="common">colocynth</name>
    <dbReference type="NCBI Taxonomy" id="252529"/>
    <lineage>
        <taxon>Eukaryota</taxon>
        <taxon>Viridiplantae</taxon>
        <taxon>Streptophyta</taxon>
        <taxon>Embryophyta</taxon>
        <taxon>Tracheophyta</taxon>
        <taxon>Spermatophyta</taxon>
        <taxon>Magnoliopsida</taxon>
        <taxon>eudicotyledons</taxon>
        <taxon>Gunneridae</taxon>
        <taxon>Pentapetalae</taxon>
        <taxon>rosids</taxon>
        <taxon>fabids</taxon>
        <taxon>Cucurbitales</taxon>
        <taxon>Cucurbitaceae</taxon>
        <taxon>Benincaseae</taxon>
        <taxon>Citrullus</taxon>
    </lineage>
</organism>